<evidence type="ECO:0000313" key="3">
    <source>
        <dbReference type="Proteomes" id="UP000035720"/>
    </source>
</evidence>
<feature type="compositionally biased region" description="Basic and acidic residues" evidence="1">
    <location>
        <begin position="94"/>
        <end position="119"/>
    </location>
</feature>
<comment type="caution">
    <text evidence="2">The sequence shown here is derived from an EMBL/GenBank/DDBJ whole genome shotgun (WGS) entry which is preliminary data.</text>
</comment>
<accession>A0A077MC89</accession>
<dbReference type="STRING" id="1193518.BN13_160005"/>
<name>A0A077MC89_9MICO</name>
<keyword evidence="3" id="KW-1185">Reference proteome</keyword>
<protein>
    <submittedName>
        <fullName evidence="2">Uncharacterized protein</fullName>
    </submittedName>
</protein>
<gene>
    <name evidence="2" type="ORF">BN13_160005</name>
</gene>
<dbReference type="AlphaFoldDB" id="A0A077MC89"/>
<feature type="compositionally biased region" description="Basic residues" evidence="1">
    <location>
        <begin position="141"/>
        <end position="153"/>
    </location>
</feature>
<feature type="region of interest" description="Disordered" evidence="1">
    <location>
        <begin position="74"/>
        <end position="153"/>
    </location>
</feature>
<dbReference type="EMBL" id="CAJC01000068">
    <property type="protein sequence ID" value="CCI52323.1"/>
    <property type="molecule type" value="Genomic_DNA"/>
</dbReference>
<reference evidence="2 3" key="1">
    <citation type="journal article" date="2013" name="ISME J.">
        <title>A metabolic model for members of the genus Tetrasphaera involved in enhanced biological phosphorus removal.</title>
        <authorList>
            <person name="Kristiansen R."/>
            <person name="Nguyen H.T.T."/>
            <person name="Saunders A.M."/>
            <person name="Nielsen J.L."/>
            <person name="Wimmer R."/>
            <person name="Le V.Q."/>
            <person name="McIlroy S.J."/>
            <person name="Petrovski S."/>
            <person name="Seviour R.J."/>
            <person name="Calteau A."/>
            <person name="Nielsen K.L."/>
            <person name="Nielsen P.H."/>
        </authorList>
    </citation>
    <scope>NUCLEOTIDE SEQUENCE [LARGE SCALE GENOMIC DNA]</scope>
    <source>
        <strain evidence="2 3">Ben 74</strain>
    </source>
</reference>
<evidence type="ECO:0000313" key="2">
    <source>
        <dbReference type="EMBL" id="CCI52323.1"/>
    </source>
</evidence>
<dbReference type="Proteomes" id="UP000035720">
    <property type="component" value="Unassembled WGS sequence"/>
</dbReference>
<organism evidence="2 3">
    <name type="scientific">Nostocoides jenkinsii Ben 74</name>
    <dbReference type="NCBI Taxonomy" id="1193518"/>
    <lineage>
        <taxon>Bacteria</taxon>
        <taxon>Bacillati</taxon>
        <taxon>Actinomycetota</taxon>
        <taxon>Actinomycetes</taxon>
        <taxon>Micrococcales</taxon>
        <taxon>Intrasporangiaceae</taxon>
        <taxon>Nostocoides</taxon>
    </lineage>
</organism>
<evidence type="ECO:0000256" key="1">
    <source>
        <dbReference type="SAM" id="MobiDB-lite"/>
    </source>
</evidence>
<proteinExistence type="predicted"/>
<sequence length="153" mass="16714">MRSSTAKVPIAIVAFTANGHDAGSRNIGTTSIAVTLPLLPSPAVAESVAGTEGTVALVIHRPLKQQSRRLFRGRRALGIRWRGSSPHLPRKPRDRSLSARARSRDHPPRVESQRDDLSDQHAAVHGRRNPRGGGSATPPRPRPRRRHRVAHAD</sequence>